<dbReference type="InterPro" id="IPR036055">
    <property type="entry name" value="LDL_receptor-like_sf"/>
</dbReference>
<name>A0ABM0MR68_SACKO</name>
<evidence type="ECO:0000313" key="8">
    <source>
        <dbReference type="RefSeq" id="XP_006822509.1"/>
    </source>
</evidence>
<evidence type="ECO:0000313" key="7">
    <source>
        <dbReference type="Proteomes" id="UP000694865"/>
    </source>
</evidence>
<dbReference type="InterPro" id="IPR002172">
    <property type="entry name" value="LDrepeatLR_classA_rpt"/>
</dbReference>
<keyword evidence="2 3" id="KW-1015">Disulfide bond</keyword>
<evidence type="ECO:0000259" key="6">
    <source>
        <dbReference type="PROSITE" id="PS01180"/>
    </source>
</evidence>
<dbReference type="Pfam" id="PF00431">
    <property type="entry name" value="CUB"/>
    <property type="match status" value="1"/>
</dbReference>
<dbReference type="Gene3D" id="2.60.120.290">
    <property type="entry name" value="Spermadhesin, CUB domain"/>
    <property type="match status" value="1"/>
</dbReference>
<keyword evidence="4" id="KW-1133">Transmembrane helix</keyword>
<dbReference type="InterPro" id="IPR023415">
    <property type="entry name" value="LDLR_class-A_CS"/>
</dbReference>
<comment type="caution">
    <text evidence="3">Lacks conserved residue(s) required for the propagation of feature annotation.</text>
</comment>
<reference evidence="8" key="1">
    <citation type="submission" date="2025-08" db="UniProtKB">
        <authorList>
            <consortium name="RefSeq"/>
        </authorList>
    </citation>
    <scope>IDENTIFICATION</scope>
    <source>
        <tissue evidence="8">Testes</tissue>
    </source>
</reference>
<dbReference type="InterPro" id="IPR035914">
    <property type="entry name" value="Sperma_CUB_dom_sf"/>
</dbReference>
<dbReference type="SUPFAM" id="SSF49854">
    <property type="entry name" value="Spermadhesin, CUB domain"/>
    <property type="match status" value="1"/>
</dbReference>
<evidence type="ECO:0000256" key="4">
    <source>
        <dbReference type="SAM" id="Phobius"/>
    </source>
</evidence>
<evidence type="ECO:0000256" key="5">
    <source>
        <dbReference type="SAM" id="SignalP"/>
    </source>
</evidence>
<keyword evidence="4" id="KW-0472">Membrane</keyword>
<feature type="chain" id="PRO_5045075113" evidence="5">
    <location>
        <begin position="25"/>
        <end position="308"/>
    </location>
</feature>
<feature type="domain" description="CUB" evidence="6">
    <location>
        <begin position="50"/>
        <end position="158"/>
    </location>
</feature>
<keyword evidence="7" id="KW-1185">Reference proteome</keyword>
<gene>
    <name evidence="8" type="primary">LOC100366935</name>
</gene>
<dbReference type="GeneID" id="100366935"/>
<evidence type="ECO:0000256" key="2">
    <source>
        <dbReference type="ARBA" id="ARBA00023157"/>
    </source>
</evidence>
<dbReference type="PANTHER" id="PTHR24251">
    <property type="entry name" value="OVOCHYMASE-RELATED"/>
    <property type="match status" value="1"/>
</dbReference>
<proteinExistence type="predicted"/>
<dbReference type="SMART" id="SM00192">
    <property type="entry name" value="LDLa"/>
    <property type="match status" value="1"/>
</dbReference>
<evidence type="ECO:0000256" key="3">
    <source>
        <dbReference type="PROSITE-ProRule" id="PRU00124"/>
    </source>
</evidence>
<feature type="transmembrane region" description="Helical" evidence="4">
    <location>
        <begin position="251"/>
        <end position="274"/>
    </location>
</feature>
<sequence>MRLFTLAIFFYCFMFNLYQRRCHGIKYPSVDAQRAHESKNRLRFIRNTSCGGTFTSLNGSFTSPDYPSEYPNDCNCQFLITLPLGYHIQLLFVDFYVEPDYDFVYVYDGADTSADTIGSYTGSQSSLLITSSINNLFIVFESDSAVSYRGFTASYTSYRQETTPASIPHTESVTTPASVPHTESVSTLHENTHKTTSPNTASHVTERAPCTNDQFTCESSKLCIATSSECDGDNDCIDGSDERNCSLTSNIIVPIITVCGVSVGLVIAVVLFYCNFKKIKLNRTTPSPPIAGPPVTGSKTSLGMIVID</sequence>
<keyword evidence="4" id="KW-0812">Transmembrane</keyword>
<dbReference type="Gene3D" id="4.10.400.10">
    <property type="entry name" value="Low-density Lipoprotein Receptor"/>
    <property type="match status" value="1"/>
</dbReference>
<evidence type="ECO:0000256" key="1">
    <source>
        <dbReference type="ARBA" id="ARBA00022737"/>
    </source>
</evidence>
<dbReference type="CDD" id="cd00041">
    <property type="entry name" value="CUB"/>
    <property type="match status" value="1"/>
</dbReference>
<keyword evidence="1" id="KW-0677">Repeat</keyword>
<dbReference type="PANTHER" id="PTHR24251:SF37">
    <property type="entry name" value="CUB DOMAIN-CONTAINING PROTEIN"/>
    <property type="match status" value="1"/>
</dbReference>
<keyword evidence="5" id="KW-0732">Signal</keyword>
<feature type="signal peptide" evidence="5">
    <location>
        <begin position="1"/>
        <end position="24"/>
    </location>
</feature>
<dbReference type="Proteomes" id="UP000694865">
    <property type="component" value="Unplaced"/>
</dbReference>
<organism evidence="7 8">
    <name type="scientific">Saccoglossus kowalevskii</name>
    <name type="common">Acorn worm</name>
    <dbReference type="NCBI Taxonomy" id="10224"/>
    <lineage>
        <taxon>Eukaryota</taxon>
        <taxon>Metazoa</taxon>
        <taxon>Hemichordata</taxon>
        <taxon>Enteropneusta</taxon>
        <taxon>Harrimaniidae</taxon>
        <taxon>Saccoglossus</taxon>
    </lineage>
</organism>
<dbReference type="CDD" id="cd00112">
    <property type="entry name" value="LDLa"/>
    <property type="match status" value="1"/>
</dbReference>
<dbReference type="SMART" id="SM00042">
    <property type="entry name" value="CUB"/>
    <property type="match status" value="1"/>
</dbReference>
<dbReference type="RefSeq" id="XP_006822509.1">
    <property type="nucleotide sequence ID" value="XM_006822446.1"/>
</dbReference>
<feature type="disulfide bond" evidence="3">
    <location>
        <begin position="230"/>
        <end position="245"/>
    </location>
</feature>
<dbReference type="PROSITE" id="PS50068">
    <property type="entry name" value="LDLRA_2"/>
    <property type="match status" value="1"/>
</dbReference>
<protein>
    <submittedName>
        <fullName evidence="8">CUB and sushi domain-containing protein 1-like</fullName>
    </submittedName>
</protein>
<dbReference type="PROSITE" id="PS01180">
    <property type="entry name" value="CUB"/>
    <property type="match status" value="1"/>
</dbReference>
<dbReference type="InterPro" id="IPR000859">
    <property type="entry name" value="CUB_dom"/>
</dbReference>
<accession>A0ABM0MR68</accession>
<dbReference type="SUPFAM" id="SSF57424">
    <property type="entry name" value="LDL receptor-like module"/>
    <property type="match status" value="1"/>
</dbReference>
<dbReference type="PROSITE" id="PS01209">
    <property type="entry name" value="LDLRA_1"/>
    <property type="match status" value="1"/>
</dbReference>
<dbReference type="Pfam" id="PF00057">
    <property type="entry name" value="Ldl_recept_a"/>
    <property type="match status" value="1"/>
</dbReference>